<dbReference type="GO" id="GO:0000176">
    <property type="term" value="C:nuclear exosome (RNase complex)"/>
    <property type="evidence" value="ECO:0007669"/>
    <property type="project" value="UniProtKB-ARBA"/>
</dbReference>
<keyword evidence="5" id="KW-0698">rRNA processing</keyword>
<keyword evidence="8" id="KW-0539">Nucleus</keyword>
<dbReference type="GO" id="GO:0071028">
    <property type="term" value="P:nuclear mRNA surveillance"/>
    <property type="evidence" value="ECO:0007669"/>
    <property type="project" value="TreeGrafter"/>
</dbReference>
<dbReference type="InterPro" id="IPR027408">
    <property type="entry name" value="PNPase/RNase_PH_dom_sf"/>
</dbReference>
<evidence type="ECO:0000313" key="10">
    <source>
        <dbReference type="EMBL" id="QLQ80250.1"/>
    </source>
</evidence>
<evidence type="ECO:0000256" key="1">
    <source>
        <dbReference type="ARBA" id="ARBA00004123"/>
    </source>
</evidence>
<dbReference type="EMBL" id="CP059270">
    <property type="protein sequence ID" value="QLQ80250.1"/>
    <property type="molecule type" value="Genomic_DNA"/>
</dbReference>
<dbReference type="Proteomes" id="UP000510647">
    <property type="component" value="Chromosome 4"/>
</dbReference>
<dbReference type="GO" id="GO:0071051">
    <property type="term" value="P:poly(A)-dependent snoRNA 3'-end processing"/>
    <property type="evidence" value="ECO:0007669"/>
    <property type="project" value="TreeGrafter"/>
</dbReference>
<evidence type="ECO:0000256" key="3">
    <source>
        <dbReference type="ARBA" id="ARBA00006678"/>
    </source>
</evidence>
<dbReference type="GO" id="GO:0034475">
    <property type="term" value="P:U4 snRNA 3'-end processing"/>
    <property type="evidence" value="ECO:0007669"/>
    <property type="project" value="TreeGrafter"/>
</dbReference>
<organism evidence="10 11">
    <name type="scientific">Torulaspora globosa</name>
    <dbReference type="NCBI Taxonomy" id="48254"/>
    <lineage>
        <taxon>Eukaryota</taxon>
        <taxon>Fungi</taxon>
        <taxon>Dikarya</taxon>
        <taxon>Ascomycota</taxon>
        <taxon>Saccharomycotina</taxon>
        <taxon>Saccharomycetes</taxon>
        <taxon>Saccharomycetales</taxon>
        <taxon>Saccharomycetaceae</taxon>
        <taxon>Torulaspora</taxon>
    </lineage>
</organism>
<dbReference type="GO" id="GO:0000177">
    <property type="term" value="C:cytoplasmic exosome (RNase complex)"/>
    <property type="evidence" value="ECO:0007669"/>
    <property type="project" value="TreeGrafter"/>
</dbReference>
<protein>
    <recommendedName>
        <fullName evidence="9">Exoribonuclease phosphorolytic domain-containing protein</fullName>
    </recommendedName>
</protein>
<dbReference type="InterPro" id="IPR050080">
    <property type="entry name" value="RNase_PH"/>
</dbReference>
<dbReference type="GO" id="GO:0005730">
    <property type="term" value="C:nucleolus"/>
    <property type="evidence" value="ECO:0007669"/>
    <property type="project" value="UniProtKB-SubCell"/>
</dbReference>
<evidence type="ECO:0000256" key="6">
    <source>
        <dbReference type="ARBA" id="ARBA00022835"/>
    </source>
</evidence>
<sequence length="235" mass="25553">MNVQDRRRILGPSNAKPILFGVNEIAASEDVKFSDGSEELVLRTGVVENCNGSSLVEVSEGGRQVSLLSSVYGPRALRGSFTAMASISVQLQNGSQEKYDSSLLREAASFLVNIFEAVVNRSRYPKSGIDIFVYLTYDLEQASRTNIAAIIPHCITAVTLALADAGIEILDLAGGGFHNGNVFSFIKNGEEITGFWKDDGVGEDVGASLEECKRSYLRYKGLMVNCLMQKQVIKE</sequence>
<dbReference type="InterPro" id="IPR001247">
    <property type="entry name" value="ExoRNase_PH_dom1"/>
</dbReference>
<evidence type="ECO:0000256" key="4">
    <source>
        <dbReference type="ARBA" id="ARBA00022490"/>
    </source>
</evidence>
<evidence type="ECO:0000256" key="5">
    <source>
        <dbReference type="ARBA" id="ARBA00022552"/>
    </source>
</evidence>
<comment type="similarity">
    <text evidence="3">Belongs to the RNase PH family.</text>
</comment>
<comment type="subcellular location">
    <subcellularLocation>
        <location evidence="2">Cytoplasm</location>
    </subcellularLocation>
    <subcellularLocation>
        <location evidence="1">Nucleus</location>
    </subcellularLocation>
</comment>
<reference evidence="10 11" key="1">
    <citation type="submission" date="2020-06" db="EMBL/GenBank/DDBJ databases">
        <title>The yeast mating-type switching endonuclease HO is a domesticated member of an unorthodox homing genetic element family.</title>
        <authorList>
            <person name="Coughlan A.Y."/>
            <person name="Lombardi L."/>
            <person name="Braun-Galleani S."/>
            <person name="Martos A.R."/>
            <person name="Galeote V."/>
            <person name="Bigey F."/>
            <person name="Dequin S."/>
            <person name="Byrne K.P."/>
            <person name="Wolfe K.H."/>
        </authorList>
    </citation>
    <scope>NUCLEOTIDE SEQUENCE [LARGE SCALE GENOMIC DNA]</scope>
    <source>
        <strain evidence="10 11">CBS2947</strain>
    </source>
</reference>
<evidence type="ECO:0000256" key="8">
    <source>
        <dbReference type="ARBA" id="ARBA00023242"/>
    </source>
</evidence>
<dbReference type="AlphaFoldDB" id="A0A7H9HSA8"/>
<dbReference type="PANTHER" id="PTHR11953:SF2">
    <property type="entry name" value="EXOSOME COMPLEX COMPONENT MTR3"/>
    <property type="match status" value="1"/>
</dbReference>
<dbReference type="Gene3D" id="3.30.230.70">
    <property type="entry name" value="GHMP Kinase, N-terminal domain"/>
    <property type="match status" value="1"/>
</dbReference>
<dbReference type="GO" id="GO:0003723">
    <property type="term" value="F:RNA binding"/>
    <property type="evidence" value="ECO:0007669"/>
    <property type="project" value="UniProtKB-KW"/>
</dbReference>
<keyword evidence="4" id="KW-0963">Cytoplasm</keyword>
<dbReference type="GO" id="GO:0016075">
    <property type="term" value="P:rRNA catabolic process"/>
    <property type="evidence" value="ECO:0007669"/>
    <property type="project" value="TreeGrafter"/>
</dbReference>
<dbReference type="PANTHER" id="PTHR11953">
    <property type="entry name" value="EXOSOME COMPLEX COMPONENT"/>
    <property type="match status" value="1"/>
</dbReference>
<dbReference type="InterPro" id="IPR020568">
    <property type="entry name" value="Ribosomal_Su5_D2-typ_SF"/>
</dbReference>
<accession>A0A7H9HSA8</accession>
<dbReference type="Pfam" id="PF01138">
    <property type="entry name" value="RNase_PH"/>
    <property type="match status" value="1"/>
</dbReference>
<evidence type="ECO:0000256" key="7">
    <source>
        <dbReference type="ARBA" id="ARBA00022884"/>
    </source>
</evidence>
<keyword evidence="6" id="KW-0271">Exosome</keyword>
<keyword evidence="7" id="KW-0694">RNA-binding</keyword>
<gene>
    <name evidence="10" type="ORF">HG537_0D02510</name>
</gene>
<dbReference type="GO" id="GO:0071038">
    <property type="term" value="P:TRAMP-dependent tRNA surveillance pathway"/>
    <property type="evidence" value="ECO:0007669"/>
    <property type="project" value="UniProtKB-ARBA"/>
</dbReference>
<proteinExistence type="inferred from homology"/>
<keyword evidence="11" id="KW-1185">Reference proteome</keyword>
<evidence type="ECO:0000313" key="11">
    <source>
        <dbReference type="Proteomes" id="UP000510647"/>
    </source>
</evidence>
<dbReference type="OrthoDB" id="2504340at2759"/>
<feature type="domain" description="Exoribonuclease phosphorolytic" evidence="9">
    <location>
        <begin position="40"/>
        <end position="168"/>
    </location>
</feature>
<dbReference type="SUPFAM" id="SSF54211">
    <property type="entry name" value="Ribosomal protein S5 domain 2-like"/>
    <property type="match status" value="1"/>
</dbReference>
<name>A0A7H9HSA8_9SACH</name>
<evidence type="ECO:0000259" key="9">
    <source>
        <dbReference type="Pfam" id="PF01138"/>
    </source>
</evidence>
<dbReference type="GO" id="GO:0000467">
    <property type="term" value="P:exonucleolytic trimming to generate mature 3'-end of 5.8S rRNA from tricistronic rRNA transcript (SSU-rRNA, 5.8S rRNA, LSU-rRNA)"/>
    <property type="evidence" value="ECO:0007669"/>
    <property type="project" value="UniProtKB-ARBA"/>
</dbReference>
<evidence type="ECO:0000256" key="2">
    <source>
        <dbReference type="ARBA" id="ARBA00004496"/>
    </source>
</evidence>